<reference evidence="2" key="1">
    <citation type="submission" date="2019-09" db="UniProtKB">
        <authorList>
            <consortium name="WormBaseParasite"/>
        </authorList>
    </citation>
    <scope>IDENTIFICATION</scope>
</reference>
<evidence type="ECO:0000313" key="1">
    <source>
        <dbReference type="Proteomes" id="UP000050761"/>
    </source>
</evidence>
<dbReference type="Proteomes" id="UP000050761">
    <property type="component" value="Unassembled WGS sequence"/>
</dbReference>
<keyword evidence="1" id="KW-1185">Reference proteome</keyword>
<protein>
    <submittedName>
        <fullName evidence="2">Cse1 domain-containing protein</fullName>
    </submittedName>
</protein>
<dbReference type="SUPFAM" id="SSF48371">
    <property type="entry name" value="ARM repeat"/>
    <property type="match status" value="1"/>
</dbReference>
<proteinExistence type="predicted"/>
<dbReference type="AlphaFoldDB" id="A0A183F9D2"/>
<accession>A0A183F9D2</accession>
<organism evidence="1 2">
    <name type="scientific">Heligmosomoides polygyrus</name>
    <name type="common">Parasitic roundworm</name>
    <dbReference type="NCBI Taxonomy" id="6339"/>
    <lineage>
        <taxon>Eukaryota</taxon>
        <taxon>Metazoa</taxon>
        <taxon>Ecdysozoa</taxon>
        <taxon>Nematoda</taxon>
        <taxon>Chromadorea</taxon>
        <taxon>Rhabditida</taxon>
        <taxon>Rhabditina</taxon>
        <taxon>Rhabditomorpha</taxon>
        <taxon>Strongyloidea</taxon>
        <taxon>Heligmosomidae</taxon>
        <taxon>Heligmosomoides</taxon>
    </lineage>
</organism>
<dbReference type="InterPro" id="IPR011989">
    <property type="entry name" value="ARM-like"/>
</dbReference>
<dbReference type="Gene3D" id="1.25.10.10">
    <property type="entry name" value="Leucine-rich Repeat Variant"/>
    <property type="match status" value="1"/>
</dbReference>
<dbReference type="InterPro" id="IPR016024">
    <property type="entry name" value="ARM-type_fold"/>
</dbReference>
<name>A0A183F9D2_HELPZ</name>
<evidence type="ECO:0000313" key="2">
    <source>
        <dbReference type="WBParaSite" id="HPBE_0000277401-mRNA-1"/>
    </source>
</evidence>
<dbReference type="WBParaSite" id="HPBE_0000277401-mRNA-1">
    <property type="protein sequence ID" value="HPBE_0000277401-mRNA-1"/>
    <property type="gene ID" value="HPBE_0000277401"/>
</dbReference>
<sequence>LEGHVARLVLPFLTRRAVSKEALRTLEKYVSERSRGIMLVGDEVSQVCYSFFMDESNGQALRLEALKCIGYVLSMRRSNDVMAILNNVMAPHLKDLEDDDSGFSDEAQEERKFQINIFACLFASLNYKGEGSVDRSRDSPCVIIFQQVFPVFLRIIEKPDTPTALTDKVCDAVRCAISNLPPESLSEALPLVSQLLSTAMFTNPAPACALAKSAVLANVAV</sequence>